<name>A0A9N9TQH2_PHYSR</name>
<proteinExistence type="predicted"/>
<evidence type="ECO:0000313" key="2">
    <source>
        <dbReference type="EMBL" id="CAG9860803.1"/>
    </source>
</evidence>
<dbReference type="AlphaFoldDB" id="A0A9N9TQH2"/>
<feature type="chain" id="PRO_5040142452" evidence="1">
    <location>
        <begin position="20"/>
        <end position="97"/>
    </location>
</feature>
<reference evidence="2" key="1">
    <citation type="submission" date="2022-01" db="EMBL/GenBank/DDBJ databases">
        <authorList>
            <person name="King R."/>
        </authorList>
    </citation>
    <scope>NUCLEOTIDE SEQUENCE</scope>
</reference>
<keyword evidence="1" id="KW-0732">Signal</keyword>
<protein>
    <submittedName>
        <fullName evidence="2">Uncharacterized protein</fullName>
    </submittedName>
</protein>
<accession>A0A9N9TQH2</accession>
<evidence type="ECO:0000313" key="3">
    <source>
        <dbReference type="Proteomes" id="UP001153712"/>
    </source>
</evidence>
<sequence length="97" mass="11084">MKFFYLLSILLCFIYSIDCFLCPPDYCKQNSCNNEVCDETKEMLVENGSICGCCDVCYKKLYEGERCVPLRRLSGPFKARCVDGFECGTELKCVKQA</sequence>
<organism evidence="2 3">
    <name type="scientific">Phyllotreta striolata</name>
    <name type="common">Striped flea beetle</name>
    <name type="synonym">Crioceris striolata</name>
    <dbReference type="NCBI Taxonomy" id="444603"/>
    <lineage>
        <taxon>Eukaryota</taxon>
        <taxon>Metazoa</taxon>
        <taxon>Ecdysozoa</taxon>
        <taxon>Arthropoda</taxon>
        <taxon>Hexapoda</taxon>
        <taxon>Insecta</taxon>
        <taxon>Pterygota</taxon>
        <taxon>Neoptera</taxon>
        <taxon>Endopterygota</taxon>
        <taxon>Coleoptera</taxon>
        <taxon>Polyphaga</taxon>
        <taxon>Cucujiformia</taxon>
        <taxon>Chrysomeloidea</taxon>
        <taxon>Chrysomelidae</taxon>
        <taxon>Galerucinae</taxon>
        <taxon>Alticini</taxon>
        <taxon>Phyllotreta</taxon>
    </lineage>
</organism>
<evidence type="ECO:0000256" key="1">
    <source>
        <dbReference type="SAM" id="SignalP"/>
    </source>
</evidence>
<keyword evidence="3" id="KW-1185">Reference proteome</keyword>
<dbReference type="OrthoDB" id="6728452at2759"/>
<dbReference type="Proteomes" id="UP001153712">
    <property type="component" value="Chromosome 3"/>
</dbReference>
<dbReference type="EMBL" id="OU900096">
    <property type="protein sequence ID" value="CAG9860803.1"/>
    <property type="molecule type" value="Genomic_DNA"/>
</dbReference>
<gene>
    <name evidence="2" type="ORF">PHYEVI_LOCUS7152</name>
</gene>
<feature type="signal peptide" evidence="1">
    <location>
        <begin position="1"/>
        <end position="19"/>
    </location>
</feature>